<dbReference type="CTD" id="124997"/>
<dbReference type="CDD" id="cd06071">
    <property type="entry name" value="Beach"/>
    <property type="match status" value="1"/>
</dbReference>
<dbReference type="Pfam" id="PF00400">
    <property type="entry name" value="WD40"/>
    <property type="match status" value="2"/>
</dbReference>
<keyword evidence="2" id="KW-0853">WD repeat</keyword>
<evidence type="ECO:0000256" key="3">
    <source>
        <dbReference type="SAM" id="MobiDB-lite"/>
    </source>
</evidence>
<dbReference type="Pfam" id="PF02138">
    <property type="entry name" value="Beach"/>
    <property type="match status" value="1"/>
</dbReference>
<dbReference type="Gene3D" id="1.10.1540.10">
    <property type="entry name" value="BEACH domain"/>
    <property type="match status" value="1"/>
</dbReference>
<dbReference type="GeneID" id="106673836"/>
<organism evidence="5 6">
    <name type="scientific">Cimex lectularius</name>
    <name type="common">Bed bug</name>
    <name type="synonym">Acanthia lectularia</name>
    <dbReference type="NCBI Taxonomy" id="79782"/>
    <lineage>
        <taxon>Eukaryota</taxon>
        <taxon>Metazoa</taxon>
        <taxon>Ecdysozoa</taxon>
        <taxon>Arthropoda</taxon>
        <taxon>Hexapoda</taxon>
        <taxon>Insecta</taxon>
        <taxon>Pterygota</taxon>
        <taxon>Neoptera</taxon>
        <taxon>Paraneoptera</taxon>
        <taxon>Hemiptera</taxon>
        <taxon>Heteroptera</taxon>
        <taxon>Panheteroptera</taxon>
        <taxon>Cimicomorpha</taxon>
        <taxon>Cimicidae</taxon>
        <taxon>Cimex</taxon>
    </lineage>
</organism>
<dbReference type="PROSITE" id="PS50197">
    <property type="entry name" value="BEACH"/>
    <property type="match status" value="1"/>
</dbReference>
<dbReference type="GO" id="GO:0035014">
    <property type="term" value="F:phosphatidylinositol 3-kinase regulator activity"/>
    <property type="evidence" value="ECO:0007669"/>
    <property type="project" value="TreeGrafter"/>
</dbReference>
<dbReference type="Proteomes" id="UP000494040">
    <property type="component" value="Unassembled WGS sequence"/>
</dbReference>
<feature type="repeat" description="WD" evidence="2">
    <location>
        <begin position="1454"/>
        <end position="1489"/>
    </location>
</feature>
<keyword evidence="6" id="KW-1185">Reference proteome</keyword>
<proteinExistence type="predicted"/>
<evidence type="ECO:0000256" key="1">
    <source>
        <dbReference type="ARBA" id="ARBA00004419"/>
    </source>
</evidence>
<dbReference type="SMART" id="SM01026">
    <property type="entry name" value="Beach"/>
    <property type="match status" value="1"/>
</dbReference>
<dbReference type="RefSeq" id="XP_014261644.1">
    <property type="nucleotide sequence ID" value="XM_014406158.2"/>
</dbReference>
<dbReference type="GO" id="GO:0005739">
    <property type="term" value="C:mitochondrion"/>
    <property type="evidence" value="ECO:0007669"/>
    <property type="project" value="TreeGrafter"/>
</dbReference>
<feature type="domain" description="BEACH" evidence="4">
    <location>
        <begin position="291"/>
        <end position="559"/>
    </location>
</feature>
<accession>A0A8I6SHR9</accession>
<dbReference type="InterPro" id="IPR052651">
    <property type="entry name" value="WDR81"/>
</dbReference>
<dbReference type="SUPFAM" id="SSF81837">
    <property type="entry name" value="BEACH domain"/>
    <property type="match status" value="1"/>
</dbReference>
<dbReference type="InterPro" id="IPR015943">
    <property type="entry name" value="WD40/YVTN_repeat-like_dom_sf"/>
</dbReference>
<dbReference type="InterPro" id="IPR011009">
    <property type="entry name" value="Kinase-like_dom_sf"/>
</dbReference>
<dbReference type="GO" id="GO:0005776">
    <property type="term" value="C:autophagosome"/>
    <property type="evidence" value="ECO:0007669"/>
    <property type="project" value="UniProtKB-SubCell"/>
</dbReference>
<feature type="region of interest" description="Disordered" evidence="3">
    <location>
        <begin position="541"/>
        <end position="583"/>
    </location>
</feature>
<dbReference type="GO" id="GO:0035973">
    <property type="term" value="P:aggrephagy"/>
    <property type="evidence" value="ECO:0007669"/>
    <property type="project" value="TreeGrafter"/>
</dbReference>
<dbReference type="SUPFAM" id="SSF56112">
    <property type="entry name" value="Protein kinase-like (PK-like)"/>
    <property type="match status" value="1"/>
</dbReference>
<evidence type="ECO:0000313" key="5">
    <source>
        <dbReference type="EnsemblMetazoa" id="XP_014261644.1"/>
    </source>
</evidence>
<dbReference type="InterPro" id="IPR001680">
    <property type="entry name" value="WD40_rpt"/>
</dbReference>
<evidence type="ECO:0000313" key="6">
    <source>
        <dbReference type="Proteomes" id="UP000494040"/>
    </source>
</evidence>
<dbReference type="SMART" id="SM00320">
    <property type="entry name" value="WD40"/>
    <property type="match status" value="5"/>
</dbReference>
<reference evidence="5" key="1">
    <citation type="submission" date="2022-01" db="UniProtKB">
        <authorList>
            <consortium name="EnsemblMetazoa"/>
        </authorList>
    </citation>
    <scope>IDENTIFICATION</scope>
</reference>
<dbReference type="InterPro" id="IPR036372">
    <property type="entry name" value="BEACH_dom_sf"/>
</dbReference>
<evidence type="ECO:0000259" key="4">
    <source>
        <dbReference type="PROSITE" id="PS50197"/>
    </source>
</evidence>
<dbReference type="PROSITE" id="PS50294">
    <property type="entry name" value="WD_REPEATS_REGION"/>
    <property type="match status" value="1"/>
</dbReference>
<dbReference type="PANTHER" id="PTHR44662">
    <property type="entry name" value="WD REPEAT-CONTAINING PROTEIN 81"/>
    <property type="match status" value="1"/>
</dbReference>
<dbReference type="Gene3D" id="2.130.10.10">
    <property type="entry name" value="YVTN repeat-like/Quinoprotein amine dehydrogenase"/>
    <property type="match status" value="2"/>
</dbReference>
<dbReference type="OrthoDB" id="29306at2759"/>
<dbReference type="PROSITE" id="PS50082">
    <property type="entry name" value="WD_REPEATS_2"/>
    <property type="match status" value="1"/>
</dbReference>
<comment type="subcellular location">
    <subcellularLocation>
        <location evidence="1">Cytoplasmic vesicle</location>
        <location evidence="1">Autophagosome</location>
    </subcellularLocation>
</comment>
<name>A0A8I6SHR9_CIMLE</name>
<evidence type="ECO:0000256" key="2">
    <source>
        <dbReference type="PROSITE-ProRule" id="PRU00221"/>
    </source>
</evidence>
<protein>
    <recommendedName>
        <fullName evidence="4">BEACH domain-containing protein</fullName>
    </recommendedName>
</protein>
<sequence>MSVSAVHSELKIPKKYTKPNQGHGRIEAVVNRNWLRQLLKYRRVPEFVHHEKLSDDEISSLFKQDEQFSQGWQKIIIIVLKKEDTRVIPLPRVRLVGKPEPQLSLSQILQYVSHTNYKNLWKEASRKHNNAFTQWEPCEDSYVQLTDQASLVREVLSRTYGAPLIKLQETQCYNDNNFSPHANLLPSMFLIESSKNFFVIHERSLEHTVEDCVTFSPALLSGSYSKPMFIIYQLLRLMRHLHDMGLVLGNISLADIYIGSNLWIQVIPNLMDNMCPAPEPTFVQSSKTCTEEKKDMVDLVELTAAWIYGAVSNYDYLCKLNSLAGRRFGDPRSHYVLPWVSDFTSRSGNEWRDLTKSKFRLNKGDRQLDLTYDLPPSANSAQIPHHVSDVLSEITYYVYLSRVTPKPVLCKYVRPQWVPAEYPASIQRLQAWSPDECIPEFFTDPTVFKSIHSDLGDLEVPPWCSSPQEFVAKHRAMLESQYVSERLHHWIDLTFGYKLSGQAAIRSKNVCLQLVDGHKDLTGFGIVQLFSYPHPHRLMASPYWGKTPPRIHQQRRKSGQEEDDCHSSGLEEEEPPQSSPLTLSRLISRSRTSLISSPLSSTPDPEKVVLPIPKDYNPVAALNVVESLHAFSWFSNFQPPKMEKACQEKSEIQQCKQIVAAKRAKEMQVLGCLIVELFLAEKIRVFGTSRMTLEQRLAAARSVVFHSNTLLPRCVKSLVYLLLQDDYPIVTSSGVPPPCAHQLLQPLITSSSLVHFPKGFSSLYFSLVSLVSYTRAMDELGGASTAIALKVSQLKVMSLANNIEQLVEGNDICLNLILPFITEMLNSSQTDVLAAWYLFDHVARALGPKKTTKYLLETMLRLYDCECPREPHLLKKRVKLYHRSFMIKLIVRFGLSTFLDNFILPLVEAVGGYHDVDQTGHSHLGEVEEAVEADASMLLSPLDEDSSADSEKASHNLCEKELEETEPEVFHLEEDSVEDNSKSGPKSAISIQNLLIDNLDSLSIDERDGDENKALQVTEGSLRRKSYASIKHLHLDNEPIDIEYSKVCEVSGETVVWLAQRLGPVLTARHLSRNLLRMLGLCYTGRDNLIPIDDLSHQAVSTGTVSLVGDTNAFHVLRCLTSIATLYGEQVILVQYMGHVTDLVLVCRRKITGVLEGALIGCLSLVTQCIGTLSDQSLAEMLNDSLIKGLLLPSLRLLASFSVVLPSGLNGRKALALKTLSALVCLVRRADHKQRLVLLQTVQRFFLTFSKVYDHTPERQQESSDVELKQRNKLKDDIYESPPKSTVSSMSEADNLRSLAQEELRETLNPEFAFLAYKPFADFFGESVMEQNLKNFDLVKHLCEKYLKEKSEAGCPIPGTCNIEPPEIVEGLVETPIQVGSFSNVVVVGNRIDIQDSLAKGSSPGIQEESVKSKKVESHNRHLHGNWLAYWEHELGRNSKDTKMNIKQIKLQTFVGHCNSVKHIVTLASENSFMSASRDKTVRLWSLRSQGDGSHISQAQWTYNGHRKSVLCLGWLERHRLAVSSDSCLHLWDPFVGRPVVLSLGDSSSSGLSGSGNNGPTVNVLRPIHPPSSCIACGMTDGTVKTLDARTGSFVNELKVSQNPGGLIRCIVVSPNSSWLGIGQASGMLTVLDLTSGAVLSSWKAHDAEILQLVAVDEHRIMSSALDQAVSVWNIQDGKLLFNLKGPTEPVHCLEMAGGEVISGTTANRIGVHTSIDMAASFSSTRLRSDTFKGVLTSMAVLPLNRILLLGADSGIVTLIC</sequence>
<dbReference type="SUPFAM" id="SSF50978">
    <property type="entry name" value="WD40 repeat-like"/>
    <property type="match status" value="1"/>
</dbReference>
<dbReference type="InterPro" id="IPR000409">
    <property type="entry name" value="BEACH_dom"/>
</dbReference>
<dbReference type="EnsemblMetazoa" id="XM_014406158.2">
    <property type="protein sequence ID" value="XP_014261644.1"/>
    <property type="gene ID" value="LOC106673836"/>
</dbReference>
<dbReference type="PANTHER" id="PTHR44662:SF1">
    <property type="entry name" value="WD REPEAT-CONTAINING PROTEIN 81"/>
    <property type="match status" value="1"/>
</dbReference>
<dbReference type="InterPro" id="IPR036322">
    <property type="entry name" value="WD40_repeat_dom_sf"/>
</dbReference>